<dbReference type="NCBIfam" id="NF041516">
    <property type="entry name" value="PA2928_fam"/>
    <property type="match status" value="1"/>
</dbReference>
<dbReference type="InterPro" id="IPR011044">
    <property type="entry name" value="Quino_amine_DH_bsu"/>
</dbReference>
<reference evidence="2" key="1">
    <citation type="submission" date="2021-04" db="EMBL/GenBank/DDBJ databases">
        <title>Saccharothrix algeriensis WGS.</title>
        <authorList>
            <person name="Stuskova K."/>
            <person name="Hakalova E."/>
            <person name="Tebbal A.B."/>
            <person name="Eichmeier A."/>
        </authorList>
    </citation>
    <scope>NUCLEOTIDE SEQUENCE</scope>
    <source>
        <strain evidence="2">NRRL B-24137</strain>
    </source>
</reference>
<sequence length="362" mass="36541">PYPTPSAHHPVAPYGTPRPRRRLPALVVLPLVLFGGLFFGGSYAVSPEPDVEVQAGIGFAAVGGRGVLLSPYERHGTRGMYQLMAQDLFQVRLAATDTATGELLWDVQLSDDLMGEAAVLAAGERYAYVATDAGLVVVDLADGSTVAGGEGIKGLGPAAVAARWAYRYDPDGRRVVVMSESGSVLAIALDSAAATPVDPQAAATWAGALSERALPDTRPSTVTAAGVRDGEVELRPLPGGAPGRVLVRTAPGGAEAQVGDTAFHAAALVADGTAAAGFATGHVLVVHGRAVDDRARVLSAVSLATGAVTGSVDLDSAAVGRSASRADGAAAVGIGSHVVLLTPDGRLTARAVGTADFFGNPS</sequence>
<feature type="transmembrane region" description="Helical" evidence="1">
    <location>
        <begin position="23"/>
        <end position="45"/>
    </location>
</feature>
<keyword evidence="1" id="KW-1133">Transmembrane helix</keyword>
<protein>
    <submittedName>
        <fullName evidence="2">Uncharacterized protein</fullName>
    </submittedName>
</protein>
<gene>
    <name evidence="2" type="ORF">J7S33_01145</name>
</gene>
<organism evidence="2 3">
    <name type="scientific">Saccharothrix algeriensis</name>
    <dbReference type="NCBI Taxonomy" id="173560"/>
    <lineage>
        <taxon>Bacteria</taxon>
        <taxon>Bacillati</taxon>
        <taxon>Actinomycetota</taxon>
        <taxon>Actinomycetes</taxon>
        <taxon>Pseudonocardiales</taxon>
        <taxon>Pseudonocardiaceae</taxon>
        <taxon>Saccharothrix</taxon>
    </lineage>
</organism>
<dbReference type="InterPro" id="IPR048161">
    <property type="entry name" value="PA2928-like"/>
</dbReference>
<name>A0A8T8I148_9PSEU</name>
<evidence type="ECO:0000313" key="3">
    <source>
        <dbReference type="Proteomes" id="UP000671828"/>
    </source>
</evidence>
<dbReference type="InterPro" id="IPR013211">
    <property type="entry name" value="LVIVD"/>
</dbReference>
<dbReference type="SUPFAM" id="SSF50969">
    <property type="entry name" value="YVTN repeat-like/Quinoprotein amine dehydrogenase"/>
    <property type="match status" value="1"/>
</dbReference>
<keyword evidence="1" id="KW-0472">Membrane</keyword>
<keyword evidence="1" id="KW-0812">Transmembrane</keyword>
<accession>A0A8T8I148</accession>
<evidence type="ECO:0000256" key="1">
    <source>
        <dbReference type="SAM" id="Phobius"/>
    </source>
</evidence>
<dbReference type="Pfam" id="PF08309">
    <property type="entry name" value="LVIVD"/>
    <property type="match status" value="1"/>
</dbReference>
<dbReference type="Proteomes" id="UP000671828">
    <property type="component" value="Chromosome"/>
</dbReference>
<dbReference type="AlphaFoldDB" id="A0A8T8I148"/>
<dbReference type="EMBL" id="CP072788">
    <property type="protein sequence ID" value="QTR03694.1"/>
    <property type="molecule type" value="Genomic_DNA"/>
</dbReference>
<evidence type="ECO:0000313" key="2">
    <source>
        <dbReference type="EMBL" id="QTR03694.1"/>
    </source>
</evidence>
<feature type="non-terminal residue" evidence="2">
    <location>
        <position position="1"/>
    </location>
</feature>
<proteinExistence type="predicted"/>